<evidence type="ECO:0000313" key="2">
    <source>
        <dbReference type="Proteomes" id="UP000257109"/>
    </source>
</evidence>
<gene>
    <name evidence="1" type="ORF">CR513_12992</name>
</gene>
<feature type="non-terminal residue" evidence="1">
    <location>
        <position position="1"/>
    </location>
</feature>
<sequence length="80" mass="9442">MSSHRHWDSVIHILWYIKDALGRVDIQDTKLIYDSQVALHNASNLVFYEHTKYIKIDWHVSSSNQLLNKFTKSLKGSHVY</sequence>
<name>A0A371HKX0_MUCPR</name>
<keyword evidence="2" id="KW-1185">Reference proteome</keyword>
<reference evidence="1" key="1">
    <citation type="submission" date="2018-05" db="EMBL/GenBank/DDBJ databases">
        <title>Draft genome of Mucuna pruriens seed.</title>
        <authorList>
            <person name="Nnadi N.E."/>
            <person name="Vos R."/>
            <person name="Hasami M.H."/>
            <person name="Devisetty U.K."/>
            <person name="Aguiy J.C."/>
        </authorList>
    </citation>
    <scope>NUCLEOTIDE SEQUENCE [LARGE SCALE GENOMIC DNA]</scope>
    <source>
        <strain evidence="1">JCA_2017</strain>
    </source>
</reference>
<dbReference type="Proteomes" id="UP000257109">
    <property type="component" value="Unassembled WGS sequence"/>
</dbReference>
<dbReference type="AlphaFoldDB" id="A0A371HKX0"/>
<evidence type="ECO:0000313" key="1">
    <source>
        <dbReference type="EMBL" id="RDY03447.1"/>
    </source>
</evidence>
<dbReference type="EMBL" id="QJKJ01002300">
    <property type="protein sequence ID" value="RDY03447.1"/>
    <property type="molecule type" value="Genomic_DNA"/>
</dbReference>
<proteinExistence type="predicted"/>
<protein>
    <submittedName>
        <fullName evidence="1">Uncharacterized protein</fullName>
    </submittedName>
</protein>
<comment type="caution">
    <text evidence="1">The sequence shown here is derived from an EMBL/GenBank/DDBJ whole genome shotgun (WGS) entry which is preliminary data.</text>
</comment>
<organism evidence="1 2">
    <name type="scientific">Mucuna pruriens</name>
    <name type="common">Velvet bean</name>
    <name type="synonym">Dolichos pruriens</name>
    <dbReference type="NCBI Taxonomy" id="157652"/>
    <lineage>
        <taxon>Eukaryota</taxon>
        <taxon>Viridiplantae</taxon>
        <taxon>Streptophyta</taxon>
        <taxon>Embryophyta</taxon>
        <taxon>Tracheophyta</taxon>
        <taxon>Spermatophyta</taxon>
        <taxon>Magnoliopsida</taxon>
        <taxon>eudicotyledons</taxon>
        <taxon>Gunneridae</taxon>
        <taxon>Pentapetalae</taxon>
        <taxon>rosids</taxon>
        <taxon>fabids</taxon>
        <taxon>Fabales</taxon>
        <taxon>Fabaceae</taxon>
        <taxon>Papilionoideae</taxon>
        <taxon>50 kb inversion clade</taxon>
        <taxon>NPAAA clade</taxon>
        <taxon>indigoferoid/millettioid clade</taxon>
        <taxon>Phaseoleae</taxon>
        <taxon>Mucuna</taxon>
    </lineage>
</organism>
<accession>A0A371HKX0</accession>